<organism evidence="6 7">
    <name type="scientific">Dekkera bruxellensis</name>
    <name type="common">Brettanomyces custersii</name>
    <dbReference type="NCBI Taxonomy" id="5007"/>
    <lineage>
        <taxon>Eukaryota</taxon>
        <taxon>Fungi</taxon>
        <taxon>Dikarya</taxon>
        <taxon>Ascomycota</taxon>
        <taxon>Saccharomycotina</taxon>
        <taxon>Pichiomycetes</taxon>
        <taxon>Pichiales</taxon>
        <taxon>Pichiaceae</taxon>
        <taxon>Brettanomyces</taxon>
    </lineage>
</organism>
<dbReference type="PANTHER" id="PTHR12220">
    <property type="entry name" value="50S/60S RIBOSOMAL PROTEIN L16"/>
    <property type="match status" value="1"/>
</dbReference>
<dbReference type="NCBIfam" id="TIGR01164">
    <property type="entry name" value="rplP_bact"/>
    <property type="match status" value="1"/>
</dbReference>
<dbReference type="CDD" id="cd01433">
    <property type="entry name" value="Ribosomal_L16_L10e"/>
    <property type="match status" value="1"/>
</dbReference>
<keyword evidence="5" id="KW-0732">Signal</keyword>
<dbReference type="SUPFAM" id="SSF54686">
    <property type="entry name" value="Ribosomal protein L16p/L10e"/>
    <property type="match status" value="1"/>
</dbReference>
<evidence type="ECO:0000256" key="1">
    <source>
        <dbReference type="ARBA" id="ARBA00008931"/>
    </source>
</evidence>
<dbReference type="PRINTS" id="PR00060">
    <property type="entry name" value="RIBOSOMALL16"/>
</dbReference>
<feature type="signal peptide" evidence="5">
    <location>
        <begin position="1"/>
        <end position="17"/>
    </location>
</feature>
<dbReference type="EMBL" id="CABFWN010000007">
    <property type="protein sequence ID" value="VUG20361.1"/>
    <property type="molecule type" value="Genomic_DNA"/>
</dbReference>
<dbReference type="Proteomes" id="UP000478008">
    <property type="component" value="Unassembled WGS sequence"/>
</dbReference>
<dbReference type="PROSITE" id="PS00701">
    <property type="entry name" value="RIBOSOMAL_L16_2"/>
    <property type="match status" value="1"/>
</dbReference>
<dbReference type="GO" id="GO:0019843">
    <property type="term" value="F:rRNA binding"/>
    <property type="evidence" value="ECO:0007669"/>
    <property type="project" value="InterPro"/>
</dbReference>
<protein>
    <submittedName>
        <fullName evidence="6">DEBR0S7_02278g1_1</fullName>
    </submittedName>
</protein>
<dbReference type="InterPro" id="IPR036920">
    <property type="entry name" value="Ribosomal_uL16_sf"/>
</dbReference>
<evidence type="ECO:0000256" key="3">
    <source>
        <dbReference type="ARBA" id="ARBA00023274"/>
    </source>
</evidence>
<evidence type="ECO:0000256" key="2">
    <source>
        <dbReference type="ARBA" id="ARBA00022980"/>
    </source>
</evidence>
<dbReference type="InterPro" id="IPR016180">
    <property type="entry name" value="Ribosomal_uL16_dom"/>
</dbReference>
<dbReference type="InterPro" id="IPR047873">
    <property type="entry name" value="Ribosomal_uL16"/>
</dbReference>
<dbReference type="InterPro" id="IPR020798">
    <property type="entry name" value="Ribosomal_uL16_CS"/>
</dbReference>
<gene>
    <name evidence="6" type="primary">MRPL16</name>
    <name evidence="6" type="ORF">DEBR0S7_02278G</name>
</gene>
<dbReference type="AlphaFoldDB" id="A0A7D9H2Q0"/>
<evidence type="ECO:0000256" key="5">
    <source>
        <dbReference type="SAM" id="SignalP"/>
    </source>
</evidence>
<evidence type="ECO:0000313" key="6">
    <source>
        <dbReference type="EMBL" id="VUG20361.1"/>
    </source>
</evidence>
<evidence type="ECO:0000313" key="7">
    <source>
        <dbReference type="Proteomes" id="UP000478008"/>
    </source>
</evidence>
<sequence>MLARLSGLSWLAFSSRALTHSIQPASHVVQITGRRFGHELAPRYTIQKKKQKGRVTVRTGESEKGNTLTFGDYGMRLKSQGLRIKADQLQAADTILLKFVKAGNGKLWRRLCTNIAVCVKGNTTRMGKGKGPFDHWAARVPTGKVVFEIANMHEQEAKDALRRACDKLPGVWEFIRTNTPIRVGLKTFKENKPAEKKNYLDLLKKSPSKQYANFLKSRQPEFRKYNGRR</sequence>
<accession>A0A7D9H2Q0</accession>
<dbReference type="Pfam" id="PF00252">
    <property type="entry name" value="Ribosomal_L16"/>
    <property type="match status" value="1"/>
</dbReference>
<reference evidence="6 7" key="1">
    <citation type="submission" date="2019-07" db="EMBL/GenBank/DDBJ databases">
        <authorList>
            <person name="Friedrich A."/>
            <person name="Schacherer J."/>
        </authorList>
    </citation>
    <scope>NUCLEOTIDE SEQUENCE [LARGE SCALE GENOMIC DNA]</scope>
</reference>
<dbReference type="InterPro" id="IPR000114">
    <property type="entry name" value="Ribosomal_uL16_bact-type"/>
</dbReference>
<name>A0A7D9H2Q0_DEKBR</name>
<keyword evidence="3 4" id="KW-0687">Ribonucleoprotein</keyword>
<evidence type="ECO:0000256" key="4">
    <source>
        <dbReference type="RuleBase" id="RU004413"/>
    </source>
</evidence>
<keyword evidence="2 4" id="KW-0689">Ribosomal protein</keyword>
<keyword evidence="7" id="KW-1185">Reference proteome</keyword>
<dbReference type="GO" id="GO:0005762">
    <property type="term" value="C:mitochondrial large ribosomal subunit"/>
    <property type="evidence" value="ECO:0007669"/>
    <property type="project" value="TreeGrafter"/>
</dbReference>
<dbReference type="Gene3D" id="3.90.1170.10">
    <property type="entry name" value="Ribosomal protein L10e/L16"/>
    <property type="match status" value="1"/>
</dbReference>
<comment type="similarity">
    <text evidence="1 4">Belongs to the universal ribosomal protein uL16 family.</text>
</comment>
<dbReference type="GO" id="GO:0003735">
    <property type="term" value="F:structural constituent of ribosome"/>
    <property type="evidence" value="ECO:0007669"/>
    <property type="project" value="InterPro"/>
</dbReference>
<feature type="chain" id="PRO_5041183590" evidence="5">
    <location>
        <begin position="18"/>
        <end position="229"/>
    </location>
</feature>
<dbReference type="PANTHER" id="PTHR12220:SF13">
    <property type="entry name" value="LARGE RIBOSOMAL SUBUNIT PROTEIN UL16M"/>
    <property type="match status" value="1"/>
</dbReference>
<dbReference type="GO" id="GO:0032543">
    <property type="term" value="P:mitochondrial translation"/>
    <property type="evidence" value="ECO:0007669"/>
    <property type="project" value="TreeGrafter"/>
</dbReference>
<proteinExistence type="inferred from homology"/>